<keyword evidence="2" id="KW-0805">Transcription regulation</keyword>
<keyword evidence="9" id="KW-1185">Reference proteome</keyword>
<sequence>MHDADEPKRHCWECRRRKLVCDFTWPGCNRCARSGVNCPGYGETPPLRIKQFKPPKSKPRGQKKQAGSEAGPSSQSTSLIRQGPDNVQRAPIAVPFPELKTDVHTMLDAVRYYNDCIYPTMAQKRESSHNWNVYQITPAQFQKSVCRPEYTRMGIICMVLSHRRSQAADDLQAKALQRTALTYRGQAISSLNGAITDQESKRNKSLILAGILTLLHMDLQQGFSSDCKIHLQGARAIITACGGMRSLVESPGLMPLILDFAFLVVMIDTSSPASQLLVGSFPTHELEFIILKYGDVGHAFRMCPPPLLVEILRINELRSQASEDVLQHDHLQVDARELLRRVEIFSAEQWINANELLDEEFTFVVQMYKAAITLYCLSSLQDLGVLQACPLLGNNCTAARYLTYELIRKTRAAFGIAGCLVWPLMVLGVEAEGDGGGDDCVAMREFVCRNLVEQWQYSATYAPMALKETLQGYWASRNRSWEACFDRPFIFSALIAVNCGGIPF</sequence>
<dbReference type="Gene3D" id="4.10.240.10">
    <property type="entry name" value="Zn(2)-C6 fungal-type DNA-binding domain"/>
    <property type="match status" value="1"/>
</dbReference>
<name>A0ABR4KW53_9EURO</name>
<dbReference type="Proteomes" id="UP001610446">
    <property type="component" value="Unassembled WGS sequence"/>
</dbReference>
<dbReference type="EMBL" id="JBFXLU010000007">
    <property type="protein sequence ID" value="KAL2856492.1"/>
    <property type="molecule type" value="Genomic_DNA"/>
</dbReference>
<dbReference type="InterPro" id="IPR021858">
    <property type="entry name" value="Fun_TF"/>
</dbReference>
<evidence type="ECO:0000313" key="9">
    <source>
        <dbReference type="Proteomes" id="UP001610446"/>
    </source>
</evidence>
<keyword evidence="5" id="KW-0539">Nucleus</keyword>
<feature type="compositionally biased region" description="Basic residues" evidence="6">
    <location>
        <begin position="50"/>
        <end position="63"/>
    </location>
</feature>
<feature type="region of interest" description="Disordered" evidence="6">
    <location>
        <begin position="47"/>
        <end position="85"/>
    </location>
</feature>
<dbReference type="Pfam" id="PF11951">
    <property type="entry name" value="Fungal_trans_2"/>
    <property type="match status" value="1"/>
</dbReference>
<feature type="compositionally biased region" description="Polar residues" evidence="6">
    <location>
        <begin position="71"/>
        <end position="80"/>
    </location>
</feature>
<evidence type="ECO:0000256" key="4">
    <source>
        <dbReference type="ARBA" id="ARBA00023163"/>
    </source>
</evidence>
<comment type="subcellular location">
    <subcellularLocation>
        <location evidence="1">Nucleus</location>
    </subcellularLocation>
</comment>
<feature type="domain" description="Zn(2)-C6 fungal-type" evidence="7">
    <location>
        <begin position="10"/>
        <end position="38"/>
    </location>
</feature>
<accession>A0ABR4KW53</accession>
<dbReference type="SUPFAM" id="SSF57701">
    <property type="entry name" value="Zn2/Cys6 DNA-binding domain"/>
    <property type="match status" value="1"/>
</dbReference>
<dbReference type="InterPro" id="IPR001138">
    <property type="entry name" value="Zn2Cys6_DnaBD"/>
</dbReference>
<keyword evidence="3" id="KW-0238">DNA-binding</keyword>
<dbReference type="CDD" id="cd00067">
    <property type="entry name" value="GAL4"/>
    <property type="match status" value="1"/>
</dbReference>
<protein>
    <submittedName>
        <fullName evidence="8">Fungal-specific transcription factor domain-containing protein</fullName>
    </submittedName>
</protein>
<evidence type="ECO:0000256" key="6">
    <source>
        <dbReference type="SAM" id="MobiDB-lite"/>
    </source>
</evidence>
<evidence type="ECO:0000313" key="8">
    <source>
        <dbReference type="EMBL" id="KAL2856492.1"/>
    </source>
</evidence>
<evidence type="ECO:0000256" key="1">
    <source>
        <dbReference type="ARBA" id="ARBA00004123"/>
    </source>
</evidence>
<dbReference type="SMART" id="SM00066">
    <property type="entry name" value="GAL4"/>
    <property type="match status" value="1"/>
</dbReference>
<dbReference type="InterPro" id="IPR036864">
    <property type="entry name" value="Zn2-C6_fun-type_DNA-bd_sf"/>
</dbReference>
<reference evidence="8 9" key="1">
    <citation type="submission" date="2024-07" db="EMBL/GenBank/DDBJ databases">
        <title>Section-level genome sequencing and comparative genomics of Aspergillus sections Usti and Cavernicolus.</title>
        <authorList>
            <consortium name="Lawrence Berkeley National Laboratory"/>
            <person name="Nybo J.L."/>
            <person name="Vesth T.C."/>
            <person name="Theobald S."/>
            <person name="Frisvad J.C."/>
            <person name="Larsen T.O."/>
            <person name="Kjaerboelling I."/>
            <person name="Rothschild-Mancinelli K."/>
            <person name="Lyhne E.K."/>
            <person name="Kogle M.E."/>
            <person name="Barry K."/>
            <person name="Clum A."/>
            <person name="Na H."/>
            <person name="Ledsgaard L."/>
            <person name="Lin J."/>
            <person name="Lipzen A."/>
            <person name="Kuo A."/>
            <person name="Riley R."/>
            <person name="Mondo S."/>
            <person name="Labutti K."/>
            <person name="Haridas S."/>
            <person name="Pangalinan J."/>
            <person name="Salamov A.A."/>
            <person name="Simmons B.A."/>
            <person name="Magnuson J.K."/>
            <person name="Chen J."/>
            <person name="Drula E."/>
            <person name="Henrissat B."/>
            <person name="Wiebenga A."/>
            <person name="Lubbers R.J."/>
            <person name="Gomes A.C."/>
            <person name="Makela M.R."/>
            <person name="Stajich J."/>
            <person name="Grigoriev I.V."/>
            <person name="Mortensen U.H."/>
            <person name="De Vries R.P."/>
            <person name="Baker S.E."/>
            <person name="Andersen M.R."/>
        </authorList>
    </citation>
    <scope>NUCLEOTIDE SEQUENCE [LARGE SCALE GENOMIC DNA]</scope>
    <source>
        <strain evidence="8 9">CBS 123904</strain>
    </source>
</reference>
<evidence type="ECO:0000259" key="7">
    <source>
        <dbReference type="PROSITE" id="PS50048"/>
    </source>
</evidence>
<organism evidence="8 9">
    <name type="scientific">Aspergillus pseudoustus</name>
    <dbReference type="NCBI Taxonomy" id="1810923"/>
    <lineage>
        <taxon>Eukaryota</taxon>
        <taxon>Fungi</taxon>
        <taxon>Dikarya</taxon>
        <taxon>Ascomycota</taxon>
        <taxon>Pezizomycotina</taxon>
        <taxon>Eurotiomycetes</taxon>
        <taxon>Eurotiomycetidae</taxon>
        <taxon>Eurotiales</taxon>
        <taxon>Aspergillaceae</taxon>
        <taxon>Aspergillus</taxon>
        <taxon>Aspergillus subgen. Nidulantes</taxon>
    </lineage>
</organism>
<dbReference type="PANTHER" id="PTHR37534">
    <property type="entry name" value="TRANSCRIPTIONAL ACTIVATOR PROTEIN UGA3"/>
    <property type="match status" value="1"/>
</dbReference>
<dbReference type="PROSITE" id="PS50048">
    <property type="entry name" value="ZN2_CY6_FUNGAL_2"/>
    <property type="match status" value="1"/>
</dbReference>
<proteinExistence type="predicted"/>
<evidence type="ECO:0000256" key="2">
    <source>
        <dbReference type="ARBA" id="ARBA00023015"/>
    </source>
</evidence>
<gene>
    <name evidence="8" type="ORF">BJY01DRAFT_242830</name>
</gene>
<keyword evidence="4" id="KW-0804">Transcription</keyword>
<evidence type="ECO:0000256" key="5">
    <source>
        <dbReference type="ARBA" id="ARBA00023242"/>
    </source>
</evidence>
<evidence type="ECO:0000256" key="3">
    <source>
        <dbReference type="ARBA" id="ARBA00023125"/>
    </source>
</evidence>
<dbReference type="Pfam" id="PF00172">
    <property type="entry name" value="Zn_clus"/>
    <property type="match status" value="1"/>
</dbReference>
<dbReference type="PANTHER" id="PTHR37534:SF48">
    <property type="entry name" value="FINGER DOMAIN PROTEIN, PUTATIVE-RELATED"/>
    <property type="match status" value="1"/>
</dbReference>
<comment type="caution">
    <text evidence="8">The sequence shown here is derived from an EMBL/GenBank/DDBJ whole genome shotgun (WGS) entry which is preliminary data.</text>
</comment>